<dbReference type="InterPro" id="IPR050445">
    <property type="entry name" value="Bact_polysacc_biosynth/exp"/>
</dbReference>
<dbReference type="PANTHER" id="PTHR32309">
    <property type="entry name" value="TYROSINE-PROTEIN KINASE"/>
    <property type="match status" value="1"/>
</dbReference>
<evidence type="ECO:0000256" key="6">
    <source>
        <dbReference type="SAM" id="Phobius"/>
    </source>
</evidence>
<evidence type="ECO:0000256" key="4">
    <source>
        <dbReference type="ARBA" id="ARBA00022989"/>
    </source>
</evidence>
<evidence type="ECO:0000256" key="5">
    <source>
        <dbReference type="ARBA" id="ARBA00023136"/>
    </source>
</evidence>
<evidence type="ECO:0000313" key="9">
    <source>
        <dbReference type="EMBL" id="MBO1883612.1"/>
    </source>
</evidence>
<feature type="transmembrane region" description="Helical" evidence="6">
    <location>
        <begin position="31"/>
        <end position="49"/>
    </location>
</feature>
<proteinExistence type="predicted"/>
<feature type="domain" description="Tyrosine-protein kinase G-rich" evidence="8">
    <location>
        <begin position="269"/>
        <end position="347"/>
    </location>
</feature>
<evidence type="ECO:0000259" key="8">
    <source>
        <dbReference type="Pfam" id="PF13807"/>
    </source>
</evidence>
<accession>A0ABS3PWC5</accession>
<evidence type="ECO:0000256" key="3">
    <source>
        <dbReference type="ARBA" id="ARBA00022692"/>
    </source>
</evidence>
<comment type="caution">
    <text evidence="9">The sequence shown here is derived from an EMBL/GenBank/DDBJ whole genome shotgun (WGS) entry which is preliminary data.</text>
</comment>
<keyword evidence="3 6" id="KW-0812">Transmembrane</keyword>
<dbReference type="InterPro" id="IPR032807">
    <property type="entry name" value="GNVR"/>
</dbReference>
<evidence type="ECO:0000256" key="1">
    <source>
        <dbReference type="ARBA" id="ARBA00004651"/>
    </source>
</evidence>
<dbReference type="PANTHER" id="PTHR32309:SF13">
    <property type="entry name" value="FERRIC ENTEROBACTIN TRANSPORT PROTEIN FEPE"/>
    <property type="match status" value="1"/>
</dbReference>
<dbReference type="RefSeq" id="WP_208058242.1">
    <property type="nucleotide sequence ID" value="NZ_JAGDYP010000002.1"/>
</dbReference>
<keyword evidence="4 6" id="KW-1133">Transmembrane helix</keyword>
<keyword evidence="10" id="KW-1185">Reference proteome</keyword>
<evidence type="ECO:0000259" key="7">
    <source>
        <dbReference type="Pfam" id="PF02706"/>
    </source>
</evidence>
<dbReference type="InterPro" id="IPR003856">
    <property type="entry name" value="LPS_length_determ_N"/>
</dbReference>
<keyword evidence="2" id="KW-1003">Cell membrane</keyword>
<evidence type="ECO:0000313" key="10">
    <source>
        <dbReference type="Proteomes" id="UP000681610"/>
    </source>
</evidence>
<protein>
    <submittedName>
        <fullName evidence="9">Capsule biosynthesis protein</fullName>
    </submittedName>
</protein>
<dbReference type="Pfam" id="PF02706">
    <property type="entry name" value="Wzz"/>
    <property type="match status" value="1"/>
</dbReference>
<gene>
    <name evidence="9" type="ORF">J4N46_04025</name>
</gene>
<name>A0ABS3PWC5_9FLAO</name>
<organism evidence="9 10">
    <name type="scientific">Capnocytophaga bilenii</name>
    <dbReference type="NCBI Taxonomy" id="2819369"/>
    <lineage>
        <taxon>Bacteria</taxon>
        <taxon>Pseudomonadati</taxon>
        <taxon>Bacteroidota</taxon>
        <taxon>Flavobacteriia</taxon>
        <taxon>Flavobacteriales</taxon>
        <taxon>Flavobacteriaceae</taxon>
        <taxon>Capnocytophaga</taxon>
    </lineage>
</organism>
<comment type="subcellular location">
    <subcellularLocation>
        <location evidence="1">Cell membrane</location>
        <topology evidence="1">Multi-pass membrane protein</topology>
    </subcellularLocation>
</comment>
<reference evidence="9 10" key="1">
    <citation type="submission" date="2021-03" db="EMBL/GenBank/DDBJ databases">
        <title>Isolation and description of Capnocytophaga bilenii sp. nov., a novel Capnocytophaga species, isolated from a gingivitis subject.</title>
        <authorList>
            <person name="Antezack A."/>
            <person name="Monnet-Corti V."/>
            <person name="La Scola B."/>
        </authorList>
    </citation>
    <scope>NUCLEOTIDE SEQUENCE [LARGE SCALE GENOMIC DNA]</scope>
    <source>
        <strain evidence="9 10">Marseille-Q4570</strain>
    </source>
</reference>
<sequence>MAVTNEQLTDKEDEIDLLALLNKILKAKKRIAIFTLLFLIIGVVAALTADNEYTATTIMLPQTSDKGGSGGLGGLAALAGINLSGSSSEAIPLKSYDKIIASIPFRKQLVQTKLTFKDLPNDITYEEYLTKYSKPSLMGRIMGIFRSKPAATTAPTTGVNDTIITTLTPEERGILNSIGGHISLDINEKDGYINLSFRMPEALPAAQMLQNAQRLLQEVVTSFKLQKAKEEYDFVAKRCIEAEKDFKSKQYAVAQFQDQNRNLFSNLPQTRLQQLQAEYNLAFSVYTELAKQLETKRIKLKEDQPIFTIIEPVSVPNERTKPKKALIIAIWTFAGLIIGIGSVFLKDFRNALKEKQVNNND</sequence>
<keyword evidence="5 6" id="KW-0472">Membrane</keyword>
<dbReference type="Proteomes" id="UP000681610">
    <property type="component" value="Unassembled WGS sequence"/>
</dbReference>
<feature type="transmembrane region" description="Helical" evidence="6">
    <location>
        <begin position="325"/>
        <end position="345"/>
    </location>
</feature>
<dbReference type="EMBL" id="JAGDYP010000002">
    <property type="protein sequence ID" value="MBO1883612.1"/>
    <property type="molecule type" value="Genomic_DNA"/>
</dbReference>
<evidence type="ECO:0000256" key="2">
    <source>
        <dbReference type="ARBA" id="ARBA00022475"/>
    </source>
</evidence>
<dbReference type="Pfam" id="PF13807">
    <property type="entry name" value="GNVR"/>
    <property type="match status" value="1"/>
</dbReference>
<feature type="domain" description="Polysaccharide chain length determinant N-terminal" evidence="7">
    <location>
        <begin position="13"/>
        <end position="82"/>
    </location>
</feature>